<reference evidence="2 3" key="1">
    <citation type="submission" date="2019-12" db="EMBL/GenBank/DDBJ databases">
        <title>Comparative genomics gives insights into the taxonomy of the Azoarcus-Aromatoleum group and reveals separate origins of nif in the plant-associated Azoarcus and non-plant-associated Aromatoleum sub-groups.</title>
        <authorList>
            <person name="Lafos M."/>
            <person name="Maluk M."/>
            <person name="Batista M."/>
            <person name="Junghare M."/>
            <person name="Carmona M."/>
            <person name="Faoro H."/>
            <person name="Cruz L.M."/>
            <person name="Battistoni F."/>
            <person name="De Souza E."/>
            <person name="Pedrosa F."/>
            <person name="Chen W.-M."/>
            <person name="Poole P.S."/>
            <person name="Dixon R.A."/>
            <person name="James E.K."/>
        </authorList>
    </citation>
    <scope>NUCLEOTIDE SEQUENCE [LARGE SCALE GENOMIC DNA]</scope>
    <source>
        <strain evidence="2 3">ToN1</strain>
    </source>
</reference>
<dbReference type="RefSeq" id="WP_169204519.1">
    <property type="nucleotide sequence ID" value="NZ_WTVR01000002.1"/>
</dbReference>
<accession>A0ABX1MGE8</accession>
<feature type="region of interest" description="Disordered" evidence="1">
    <location>
        <begin position="1"/>
        <end position="38"/>
    </location>
</feature>
<keyword evidence="3" id="KW-1185">Reference proteome</keyword>
<comment type="caution">
    <text evidence="2">The sequence shown here is derived from an EMBL/GenBank/DDBJ whole genome shotgun (WGS) entry which is preliminary data.</text>
</comment>
<evidence type="ECO:0000313" key="3">
    <source>
        <dbReference type="Proteomes" id="UP000652074"/>
    </source>
</evidence>
<organism evidence="2 3">
    <name type="scientific">Aromatoleum petrolei</name>
    <dbReference type="NCBI Taxonomy" id="76116"/>
    <lineage>
        <taxon>Bacteria</taxon>
        <taxon>Pseudomonadati</taxon>
        <taxon>Pseudomonadota</taxon>
        <taxon>Betaproteobacteria</taxon>
        <taxon>Rhodocyclales</taxon>
        <taxon>Rhodocyclaceae</taxon>
        <taxon>Aromatoleum</taxon>
    </lineage>
</organism>
<name>A0ABX1MGE8_9RHOO</name>
<protein>
    <submittedName>
        <fullName evidence="2">Uncharacterized protein</fullName>
    </submittedName>
</protein>
<proteinExistence type="predicted"/>
<sequence>MAQPEPPGAADVVDRHCGSPPCQPDADTKAFTGRGGAPADLRQAQARVDKIYRQQEDLSRLTRRVRGRTFYLSVHRRKATGQVHLRWRAAGAGARAGHIPWGAIDAYFAQLPGALREWYERIHRRVIELNRRELEARLALRHACK</sequence>
<evidence type="ECO:0000256" key="1">
    <source>
        <dbReference type="SAM" id="MobiDB-lite"/>
    </source>
</evidence>
<dbReference type="Proteomes" id="UP000652074">
    <property type="component" value="Unassembled WGS sequence"/>
</dbReference>
<gene>
    <name evidence="2" type="ORF">GPA26_00860</name>
</gene>
<dbReference type="EMBL" id="WTVR01000002">
    <property type="protein sequence ID" value="NMF87022.1"/>
    <property type="molecule type" value="Genomic_DNA"/>
</dbReference>
<evidence type="ECO:0000313" key="2">
    <source>
        <dbReference type="EMBL" id="NMF87022.1"/>
    </source>
</evidence>